<evidence type="ECO:0000313" key="2">
    <source>
        <dbReference type="Proteomes" id="UP000008396"/>
    </source>
</evidence>
<keyword evidence="2" id="KW-1185">Reference proteome</keyword>
<dbReference type="EMBL" id="JN083852">
    <property type="protein sequence ID" value="AEJ93451.1"/>
    <property type="molecule type" value="Genomic_DNA"/>
</dbReference>
<protein>
    <submittedName>
        <fullName evidence="1">Uncharacterized protein</fullName>
    </submittedName>
</protein>
<dbReference type="RefSeq" id="YP_009637969.1">
    <property type="nucleotide sequence ID" value="NC_042331.1"/>
</dbReference>
<organism evidence="1 2">
    <name type="scientific">Mycobacterium phage Benedict</name>
    <dbReference type="NCBI Taxonomy" id="2902890"/>
    <lineage>
        <taxon>Viruses</taxon>
        <taxon>Duplodnaviria</taxon>
        <taxon>Heunggongvirae</taxon>
        <taxon>Uroviricota</taxon>
        <taxon>Caudoviricetes</taxon>
        <taxon>Benedictvirus</taxon>
        <taxon>Benedictvirus benedict</taxon>
    </lineage>
</organism>
<gene>
    <name evidence="1" type="primary">66</name>
    <name evidence="1" type="ORF">BENEDICT_66</name>
</gene>
<accession>G1EDL3</accession>
<name>G1EDL3_9CAUD</name>
<dbReference type="GeneID" id="40234721"/>
<evidence type="ECO:0000313" key="1">
    <source>
        <dbReference type="EMBL" id="AEJ93451.1"/>
    </source>
</evidence>
<dbReference type="Proteomes" id="UP000008396">
    <property type="component" value="Segment"/>
</dbReference>
<proteinExistence type="predicted"/>
<sequence length="40" mass="4608">MSEEEMAAEMAELIYKRTQLVYSDAEDLAWDLLNLAEGEE</sequence>
<reference evidence="1 2" key="1">
    <citation type="journal article" date="2012" name="J. Virol.">
        <title>Complete Genome Sequences of 138 Mycobacteriophages.</title>
        <authorList>
            <consortium name="the Science Education Alliance Phage Hunters Advancing Genomics and Evolutionary Science Program"/>
            <consortium name="the KwaZulu-Natal Research Institute for Tuberculosis and HIV Mycobacterial Genetics Course Students"/>
            <consortium name="the Phage Hunters Integrating Research and Education Program"/>
            <person name="Hatfull G.F."/>
        </authorList>
    </citation>
    <scope>NUCLEOTIDE SEQUENCE [LARGE SCALE GENOMIC DNA]</scope>
</reference>